<protein>
    <recommendedName>
        <fullName evidence="3">Antitoxin</fullName>
    </recommendedName>
</protein>
<evidence type="ECO:0000313" key="2">
    <source>
        <dbReference type="Proteomes" id="UP001302349"/>
    </source>
</evidence>
<proteinExistence type="predicted"/>
<keyword evidence="2" id="KW-1185">Reference proteome</keyword>
<dbReference type="Proteomes" id="UP001302349">
    <property type="component" value="Chromosome"/>
</dbReference>
<name>A0ABZ0ISK0_9BACT</name>
<evidence type="ECO:0000313" key="1">
    <source>
        <dbReference type="EMBL" id="WOK08023.1"/>
    </source>
</evidence>
<dbReference type="RefSeq" id="WP_317490670.1">
    <property type="nucleotide sequence ID" value="NZ_CP136051.1"/>
</dbReference>
<gene>
    <name evidence="1" type="ORF">RT717_05180</name>
</gene>
<accession>A0ABZ0ISK0</accession>
<evidence type="ECO:0008006" key="3">
    <source>
        <dbReference type="Google" id="ProtNLM"/>
    </source>
</evidence>
<organism evidence="1 2">
    <name type="scientific">Imperialibacter roseus</name>
    <dbReference type="NCBI Taxonomy" id="1324217"/>
    <lineage>
        <taxon>Bacteria</taxon>
        <taxon>Pseudomonadati</taxon>
        <taxon>Bacteroidota</taxon>
        <taxon>Cytophagia</taxon>
        <taxon>Cytophagales</taxon>
        <taxon>Flammeovirgaceae</taxon>
        <taxon>Imperialibacter</taxon>
    </lineage>
</organism>
<sequence length="74" mass="8504">MKSINIKIADELYEKSLAYAEKHGTTLNEVVVQFLKKMVTGDNHSLSQKLKTLQSQIGVQTRNSSFTRDELYER</sequence>
<dbReference type="SUPFAM" id="SSF47598">
    <property type="entry name" value="Ribbon-helix-helix"/>
    <property type="match status" value="1"/>
</dbReference>
<dbReference type="EMBL" id="CP136051">
    <property type="protein sequence ID" value="WOK08023.1"/>
    <property type="molecule type" value="Genomic_DNA"/>
</dbReference>
<reference evidence="1 2" key="1">
    <citation type="journal article" date="2023" name="Microbiol. Resour. Announc.">
        <title>Complete Genome Sequence of Imperialibacter roseus strain P4T.</title>
        <authorList>
            <person name="Tizabi D.R."/>
            <person name="Bachvaroff T."/>
            <person name="Hill R.T."/>
        </authorList>
    </citation>
    <scope>NUCLEOTIDE SEQUENCE [LARGE SCALE GENOMIC DNA]</scope>
    <source>
        <strain evidence="1 2">P4T</strain>
    </source>
</reference>
<dbReference type="InterPro" id="IPR010985">
    <property type="entry name" value="Ribbon_hlx_hlx"/>
</dbReference>